<organism evidence="1 2">
    <name type="scientific">Rhodococcus chondri</name>
    <dbReference type="NCBI Taxonomy" id="3065941"/>
    <lineage>
        <taxon>Bacteria</taxon>
        <taxon>Bacillati</taxon>
        <taxon>Actinomycetota</taxon>
        <taxon>Actinomycetes</taxon>
        <taxon>Mycobacteriales</taxon>
        <taxon>Nocardiaceae</taxon>
        <taxon>Rhodococcus</taxon>
    </lineage>
</organism>
<protein>
    <submittedName>
        <fullName evidence="1">Uncharacterized protein</fullName>
    </submittedName>
</protein>
<keyword evidence="2" id="KW-1185">Reference proteome</keyword>
<accession>A0ABU7JM41</accession>
<dbReference type="EMBL" id="JAUZMZ010000009">
    <property type="protein sequence ID" value="MEE2031097.1"/>
    <property type="molecule type" value="Genomic_DNA"/>
</dbReference>
<name>A0ABU7JM41_9NOCA</name>
<evidence type="ECO:0000313" key="1">
    <source>
        <dbReference type="EMBL" id="MEE2031097.1"/>
    </source>
</evidence>
<dbReference type="Proteomes" id="UP001331936">
    <property type="component" value="Unassembled WGS sequence"/>
</dbReference>
<sequence length="60" mass="6212">MVEPATTGYSRVSPGFGGRRLLQYDDGGACVVGRQCSGAAGGTHADHHHIHVLGIAVLRV</sequence>
<reference evidence="1 2" key="1">
    <citation type="submission" date="2023-08" db="EMBL/GenBank/DDBJ databases">
        <authorList>
            <person name="Girao M."/>
            <person name="Carvalho M.F."/>
        </authorList>
    </citation>
    <scope>NUCLEOTIDE SEQUENCE [LARGE SCALE GENOMIC DNA]</scope>
    <source>
        <strain evidence="1 2">CC-R104</strain>
    </source>
</reference>
<evidence type="ECO:0000313" key="2">
    <source>
        <dbReference type="Proteomes" id="UP001331936"/>
    </source>
</evidence>
<proteinExistence type="predicted"/>
<comment type="caution">
    <text evidence="1">The sequence shown here is derived from an EMBL/GenBank/DDBJ whole genome shotgun (WGS) entry which is preliminary data.</text>
</comment>
<gene>
    <name evidence="1" type="ORF">Q8814_03020</name>
</gene>